<dbReference type="Pfam" id="PF04773">
    <property type="entry name" value="FecR"/>
    <property type="match status" value="1"/>
</dbReference>
<proteinExistence type="predicted"/>
<evidence type="ECO:0000259" key="2">
    <source>
        <dbReference type="Pfam" id="PF04773"/>
    </source>
</evidence>
<dbReference type="KEGG" id="kgn:GY169_15920"/>
<feature type="domain" description="FecR protein" evidence="2">
    <location>
        <begin position="56"/>
        <end position="143"/>
    </location>
</feature>
<organism evidence="3 4">
    <name type="scientific">Kluyvera genomosp. 3</name>
    <dbReference type="NCBI Taxonomy" id="2774055"/>
    <lineage>
        <taxon>Bacteria</taxon>
        <taxon>Pseudomonadati</taxon>
        <taxon>Pseudomonadota</taxon>
        <taxon>Gammaproteobacteria</taxon>
        <taxon>Enterobacterales</taxon>
        <taxon>Enterobacteriaceae</taxon>
        <taxon>Kluyvera</taxon>
    </lineage>
</organism>
<gene>
    <name evidence="3" type="ORF">GY169_15920</name>
</gene>
<evidence type="ECO:0000256" key="1">
    <source>
        <dbReference type="SAM" id="SignalP"/>
    </source>
</evidence>
<dbReference type="PANTHER" id="PTHR38731">
    <property type="entry name" value="LIPL45-RELATED LIPOPROTEIN-RELATED"/>
    <property type="match status" value="1"/>
</dbReference>
<name>A0A6G9RMQ6_9ENTR</name>
<dbReference type="AlphaFoldDB" id="A0A6G9RMQ6"/>
<dbReference type="Proteomes" id="UP000503580">
    <property type="component" value="Chromosome"/>
</dbReference>
<dbReference type="InterPro" id="IPR006860">
    <property type="entry name" value="FecR"/>
</dbReference>
<keyword evidence="1" id="KW-0732">Signal</keyword>
<feature type="signal peptide" evidence="1">
    <location>
        <begin position="1"/>
        <end position="22"/>
    </location>
</feature>
<sequence length="145" mass="15624">MQTISKRIIVAVLLFVSADAMAAEKVAVIKETAHACKMLRSSCQIISSGDEIHEGDVIQTGKDGYAGLSFNDGTTVALDSDSKFQINKYDYTPLKHSYSFDVLLSRGAALYSSGRLGKLDPAAVKFKTPTTVIAVRGTRFLVSTD</sequence>
<dbReference type="PANTHER" id="PTHR38731:SF1">
    <property type="entry name" value="FECR PROTEIN DOMAIN-CONTAINING PROTEIN"/>
    <property type="match status" value="1"/>
</dbReference>
<dbReference type="RefSeq" id="WP_167576307.1">
    <property type="nucleotide sequence ID" value="NZ_CP050321.1"/>
</dbReference>
<dbReference type="Gene3D" id="2.60.120.1440">
    <property type="match status" value="1"/>
</dbReference>
<evidence type="ECO:0000313" key="4">
    <source>
        <dbReference type="Proteomes" id="UP000503580"/>
    </source>
</evidence>
<keyword evidence="4" id="KW-1185">Reference proteome</keyword>
<protein>
    <recommendedName>
        <fullName evidence="2">FecR protein domain-containing protein</fullName>
    </recommendedName>
</protein>
<feature type="chain" id="PRO_5026316387" description="FecR protein domain-containing protein" evidence="1">
    <location>
        <begin position="23"/>
        <end position="145"/>
    </location>
</feature>
<evidence type="ECO:0000313" key="3">
    <source>
        <dbReference type="EMBL" id="QIR28200.1"/>
    </source>
</evidence>
<dbReference type="EMBL" id="CP050321">
    <property type="protein sequence ID" value="QIR28200.1"/>
    <property type="molecule type" value="Genomic_DNA"/>
</dbReference>
<accession>A0A6G9RMQ6</accession>
<reference evidence="3 4" key="1">
    <citation type="submission" date="2020-02" db="EMBL/GenBank/DDBJ databases">
        <title>Whole genome PO2S7.</title>
        <authorList>
            <person name="Singha K.M."/>
        </authorList>
    </citation>
    <scope>NUCLEOTIDE SEQUENCE [LARGE SCALE GENOMIC DNA]</scope>
    <source>
        <strain evidence="3 4">PO2S7</strain>
    </source>
</reference>